<dbReference type="EMBL" id="CP162599">
    <property type="protein sequence ID" value="XDK33033.1"/>
    <property type="molecule type" value="Genomic_DNA"/>
</dbReference>
<dbReference type="RefSeq" id="WP_368653720.1">
    <property type="nucleotide sequence ID" value="NZ_CP162599.1"/>
</dbReference>
<proteinExistence type="predicted"/>
<dbReference type="AlphaFoldDB" id="A0AB39HPB5"/>
<evidence type="ECO:0008006" key="2">
    <source>
        <dbReference type="Google" id="ProtNLM"/>
    </source>
</evidence>
<evidence type="ECO:0000313" key="1">
    <source>
        <dbReference type="EMBL" id="XDK33033.1"/>
    </source>
</evidence>
<protein>
    <recommendedName>
        <fullName evidence="2">GRAM domain-containing protein</fullName>
    </recommendedName>
</protein>
<name>A0AB39HPB5_9BACI</name>
<gene>
    <name evidence="1" type="ORF">AB4Y30_01240</name>
</gene>
<reference evidence="1" key="1">
    <citation type="submission" date="2024-07" db="EMBL/GenBank/DDBJ databases">
        <title>Halotolerant mesophilic bacterium Ornithinibacillus sp. 4-3, sp. nov., isolated from soil.</title>
        <authorList>
            <person name="Sidarenka A.V."/>
            <person name="Guliayeva D.E."/>
            <person name="Leanovich S.I."/>
            <person name="Hileuskaya K.S."/>
            <person name="Akhremchuk A.E."/>
            <person name="Sikolenko M.A."/>
            <person name="Valentovich L.N."/>
        </authorList>
    </citation>
    <scope>NUCLEOTIDE SEQUENCE</scope>
    <source>
        <strain evidence="1">4-3</strain>
    </source>
</reference>
<organism evidence="1">
    <name type="scientific">Ornithinibacillus sp. 4-3</name>
    <dbReference type="NCBI Taxonomy" id="3231488"/>
    <lineage>
        <taxon>Bacteria</taxon>
        <taxon>Bacillati</taxon>
        <taxon>Bacillota</taxon>
        <taxon>Bacilli</taxon>
        <taxon>Bacillales</taxon>
        <taxon>Bacillaceae</taxon>
        <taxon>Ornithinibacillus</taxon>
    </lineage>
</organism>
<sequence>MNIILKYEEVERKIDISGVTYVAQIYQLQLTAQGIYSFTSQFPHKETFDLSYKKFSNGNGMLYIHTIRGVFSFHIVEDANDFIRAYKKHIKGL</sequence>
<accession>A0AB39HPB5</accession>